<dbReference type="STRING" id="101091.A0A1C7NK57"/>
<sequence>MDPVEFIGIDPLFLTHAKLIIRDVLVLNKSENTPIDLYDYCGHRIKFVEICGIIVAVEFSSTSYRYTGVFLLDDGTGTIECVLWLNSMKLDNNRPFELGTTIRIMGKISTVRDEKQITVYDLYPTHDPHLEVTHFLQAIQLKKIYQQQVQMPHYLQTHGTDIIQQLNPSFVPLENTSLEDLVLQHLPLHAEFSLNSLRDHVELKKAAKQHLSHLKATELDHSILSAFQELVRKGAILAKSDGKGIYRRVNDEHLANTIIEIVDSMQHVSSHPHRSIRLDYIMTKVLETIDYSTLNKSRHKSNSLSYYAKSTDPADLSEFLSKLIPSATITATTTSTSTSISTPSSSVVFVTGSPTTTPSVLSTENNENSLDLGPIIGGCAGGFVLLIVLTITQRSFYLDKDDNIVPVTTIQPFQSTISKPPKVLDHAGQGHFDNTNIPYQINNNDATIKCYNLTTNIDTSQKKAPTRTPVTPGSFHTYTMSPTQYHTEPDHQTETTSITMQPTDERYQMYEPRSYTPDNLTDQSTVIHRQSPQPPSSYMPTNLNYLQSSNQSFLTEVSRYNTAIQPSDLSGINTHNKPYQYI</sequence>
<reference evidence="11 12" key="1">
    <citation type="submission" date="2016-03" db="EMBL/GenBank/DDBJ databases">
        <title>Choanephora cucurbitarum.</title>
        <authorList>
            <person name="Min B."/>
            <person name="Park H."/>
            <person name="Park J.-H."/>
            <person name="Shin H.-D."/>
            <person name="Choi I.-G."/>
        </authorList>
    </citation>
    <scope>NUCLEOTIDE SEQUENCE [LARGE SCALE GENOMIC DNA]</scope>
    <source>
        <strain evidence="11 12">KUS-F28377</strain>
    </source>
</reference>
<keyword evidence="7" id="KW-0539">Nucleus</keyword>
<comment type="caution">
    <text evidence="11">The sequence shown here is derived from an EMBL/GenBank/DDBJ whole genome shotgun (WGS) entry which is preliminary data.</text>
</comment>
<evidence type="ECO:0000256" key="1">
    <source>
        <dbReference type="ARBA" id="ARBA00004123"/>
    </source>
</evidence>
<evidence type="ECO:0000313" key="11">
    <source>
        <dbReference type="EMBL" id="OBZ89531.1"/>
    </source>
</evidence>
<evidence type="ECO:0000256" key="9">
    <source>
        <dbReference type="SAM" id="MobiDB-lite"/>
    </source>
</evidence>
<dbReference type="GO" id="GO:0000781">
    <property type="term" value="C:chromosome, telomeric region"/>
    <property type="evidence" value="ECO:0007669"/>
    <property type="project" value="UniProtKB-SubCell"/>
</dbReference>
<dbReference type="GO" id="GO:0005634">
    <property type="term" value="C:nucleus"/>
    <property type="evidence" value="ECO:0007669"/>
    <property type="project" value="UniProtKB-SubCell"/>
</dbReference>
<protein>
    <recommendedName>
        <fullName evidence="3">CST complex subunit STN1</fullName>
    </recommendedName>
    <alternativeName>
        <fullName evidence="8">Suppressor of cdc thirteen homolog</fullName>
    </alternativeName>
</protein>
<evidence type="ECO:0000313" key="12">
    <source>
        <dbReference type="Proteomes" id="UP000093000"/>
    </source>
</evidence>
<dbReference type="InParanoid" id="A0A1C7NK57"/>
<dbReference type="InterPro" id="IPR012340">
    <property type="entry name" value="NA-bd_OB-fold"/>
</dbReference>
<evidence type="ECO:0000256" key="2">
    <source>
        <dbReference type="ARBA" id="ARBA00004574"/>
    </source>
</evidence>
<evidence type="ECO:0000256" key="6">
    <source>
        <dbReference type="ARBA" id="ARBA00023125"/>
    </source>
</evidence>
<evidence type="ECO:0000256" key="3">
    <source>
        <dbReference type="ARBA" id="ARBA00017411"/>
    </source>
</evidence>
<organism evidence="11 12">
    <name type="scientific">Choanephora cucurbitarum</name>
    <dbReference type="NCBI Taxonomy" id="101091"/>
    <lineage>
        <taxon>Eukaryota</taxon>
        <taxon>Fungi</taxon>
        <taxon>Fungi incertae sedis</taxon>
        <taxon>Mucoromycota</taxon>
        <taxon>Mucoromycotina</taxon>
        <taxon>Mucoromycetes</taxon>
        <taxon>Mucorales</taxon>
        <taxon>Mucorineae</taxon>
        <taxon>Choanephoraceae</taxon>
        <taxon>Choanephoroideae</taxon>
        <taxon>Choanephora</taxon>
    </lineage>
</organism>
<dbReference type="Pfam" id="PF01336">
    <property type="entry name" value="tRNA_anti-codon"/>
    <property type="match status" value="1"/>
</dbReference>
<evidence type="ECO:0000256" key="4">
    <source>
        <dbReference type="ARBA" id="ARBA00022454"/>
    </source>
</evidence>
<keyword evidence="6" id="KW-0238">DNA-binding</keyword>
<keyword evidence="12" id="KW-1185">Reference proteome</keyword>
<dbReference type="PANTHER" id="PTHR13989">
    <property type="entry name" value="REPLICATION PROTEIN A-RELATED"/>
    <property type="match status" value="1"/>
</dbReference>
<gene>
    <name evidence="11" type="primary">Obfc1</name>
    <name evidence="11" type="ORF">A0J61_02429</name>
</gene>
<evidence type="ECO:0000256" key="7">
    <source>
        <dbReference type="ARBA" id="ARBA00023242"/>
    </source>
</evidence>
<proteinExistence type="predicted"/>
<dbReference type="SUPFAM" id="SSF50249">
    <property type="entry name" value="Nucleic acid-binding proteins"/>
    <property type="match status" value="1"/>
</dbReference>
<keyword evidence="5" id="KW-0779">Telomere</keyword>
<keyword evidence="4" id="KW-0158">Chromosome</keyword>
<dbReference type="EMBL" id="LUGH01000091">
    <property type="protein sequence ID" value="OBZ89531.1"/>
    <property type="molecule type" value="Genomic_DNA"/>
</dbReference>
<feature type="domain" description="OB" evidence="10">
    <location>
        <begin position="48"/>
        <end position="123"/>
    </location>
</feature>
<evidence type="ECO:0000256" key="8">
    <source>
        <dbReference type="ARBA" id="ARBA00030039"/>
    </source>
</evidence>
<accession>A0A1C7NK57</accession>
<comment type="subcellular location">
    <subcellularLocation>
        <location evidence="2">Chromosome</location>
        <location evidence="2">Telomere</location>
    </subcellularLocation>
    <subcellularLocation>
        <location evidence="1">Nucleus</location>
    </subcellularLocation>
</comment>
<dbReference type="PANTHER" id="PTHR13989:SF33">
    <property type="entry name" value="CST COMPLEX SUBUNIT STN1"/>
    <property type="match status" value="1"/>
</dbReference>
<evidence type="ECO:0000256" key="5">
    <source>
        <dbReference type="ARBA" id="ARBA00022895"/>
    </source>
</evidence>
<evidence type="ECO:0000259" key="10">
    <source>
        <dbReference type="Pfam" id="PF01336"/>
    </source>
</evidence>
<name>A0A1C7NK57_9FUNG</name>
<feature type="region of interest" description="Disordered" evidence="9">
    <location>
        <begin position="485"/>
        <end position="504"/>
    </location>
</feature>
<dbReference type="OrthoDB" id="77828at2759"/>
<dbReference type="AlphaFoldDB" id="A0A1C7NK57"/>
<dbReference type="InterPro" id="IPR004365">
    <property type="entry name" value="NA-bd_OB_tRNA"/>
</dbReference>
<dbReference type="GO" id="GO:0003677">
    <property type="term" value="F:DNA binding"/>
    <property type="evidence" value="ECO:0007669"/>
    <property type="project" value="UniProtKB-KW"/>
</dbReference>
<dbReference type="InterPro" id="IPR040260">
    <property type="entry name" value="RFA2-like"/>
</dbReference>
<dbReference type="Proteomes" id="UP000093000">
    <property type="component" value="Unassembled WGS sequence"/>
</dbReference>
<dbReference type="Gene3D" id="2.40.50.140">
    <property type="entry name" value="Nucleic acid-binding proteins"/>
    <property type="match status" value="1"/>
</dbReference>